<dbReference type="InterPro" id="IPR027329">
    <property type="entry name" value="TPX2_C"/>
</dbReference>
<dbReference type="Pfam" id="PF06886">
    <property type="entry name" value="TPX2"/>
    <property type="match status" value="1"/>
</dbReference>
<reference evidence="11" key="2">
    <citation type="submission" date="2013-05" db="EMBL/GenBank/DDBJ databases">
        <authorList>
            <person name="Carter J.-M."/>
            <person name="Baker S.C."/>
            <person name="Pink R."/>
            <person name="Carter D.R.F."/>
            <person name="Collins A."/>
            <person name="Tomlin J."/>
            <person name="Gibbs M."/>
            <person name="Breuker C.J."/>
        </authorList>
    </citation>
    <scope>NUCLEOTIDE SEQUENCE</scope>
    <source>
        <tissue evidence="11">Ovary</tissue>
    </source>
</reference>
<evidence type="ECO:0000256" key="8">
    <source>
        <dbReference type="SAM" id="MobiDB-lite"/>
    </source>
</evidence>
<dbReference type="InterPro" id="IPR027330">
    <property type="entry name" value="TPX2_central_dom"/>
</dbReference>
<dbReference type="GO" id="GO:0005634">
    <property type="term" value="C:nucleus"/>
    <property type="evidence" value="ECO:0007669"/>
    <property type="project" value="UniProtKB-SubCell"/>
</dbReference>
<dbReference type="AlphaFoldDB" id="S4PRW2"/>
<dbReference type="GO" id="GO:0005819">
    <property type="term" value="C:spindle"/>
    <property type="evidence" value="ECO:0007669"/>
    <property type="project" value="UniProtKB-SubCell"/>
</dbReference>
<feature type="region of interest" description="Disordered" evidence="8">
    <location>
        <begin position="101"/>
        <end position="128"/>
    </location>
</feature>
<evidence type="ECO:0000256" key="4">
    <source>
        <dbReference type="ARBA" id="ARBA00022490"/>
    </source>
</evidence>
<dbReference type="PANTHER" id="PTHR14326:SF44">
    <property type="entry name" value="TARGETING PROTEIN FOR XKLP2"/>
    <property type="match status" value="1"/>
</dbReference>
<dbReference type="Pfam" id="PF12214">
    <property type="entry name" value="TPX2_importin"/>
    <property type="match status" value="1"/>
</dbReference>
<keyword evidence="5" id="KW-0206">Cytoskeleton</keyword>
<feature type="region of interest" description="Disordered" evidence="8">
    <location>
        <begin position="254"/>
        <end position="286"/>
    </location>
</feature>
<feature type="coiled-coil region" evidence="7">
    <location>
        <begin position="290"/>
        <end position="320"/>
    </location>
</feature>
<evidence type="ECO:0000313" key="11">
    <source>
        <dbReference type="EMBL" id="JAA92100.1"/>
    </source>
</evidence>
<accession>S4PRW2</accession>
<feature type="domain" description="TPX2 central" evidence="10">
    <location>
        <begin position="122"/>
        <end position="243"/>
    </location>
</feature>
<dbReference type="GO" id="GO:0005874">
    <property type="term" value="C:microtubule"/>
    <property type="evidence" value="ECO:0007669"/>
    <property type="project" value="InterPro"/>
</dbReference>
<feature type="compositionally biased region" description="Basic and acidic residues" evidence="8">
    <location>
        <begin position="254"/>
        <end position="272"/>
    </location>
</feature>
<evidence type="ECO:0000256" key="6">
    <source>
        <dbReference type="ARBA" id="ARBA00023242"/>
    </source>
</evidence>
<keyword evidence="6" id="KW-0539">Nucleus</keyword>
<proteinExistence type="inferred from homology"/>
<evidence type="ECO:0000259" key="9">
    <source>
        <dbReference type="Pfam" id="PF06886"/>
    </source>
</evidence>
<feature type="domain" description="TPX2 C-terminal" evidence="9">
    <location>
        <begin position="382"/>
        <end position="444"/>
    </location>
</feature>
<dbReference type="EMBL" id="GAIX01000460">
    <property type="protein sequence ID" value="JAA92100.1"/>
    <property type="molecule type" value="Transcribed_RNA"/>
</dbReference>
<feature type="region of interest" description="Disordered" evidence="8">
    <location>
        <begin position="404"/>
        <end position="423"/>
    </location>
</feature>
<feature type="region of interest" description="Disordered" evidence="8">
    <location>
        <begin position="1"/>
        <end position="23"/>
    </location>
</feature>
<evidence type="ECO:0000256" key="3">
    <source>
        <dbReference type="ARBA" id="ARBA00005885"/>
    </source>
</evidence>
<keyword evidence="4" id="KW-0963">Cytoplasm</keyword>
<protein>
    <submittedName>
        <fullName evidence="11">Targeting protein for Xklp2-B</fullName>
    </submittedName>
</protein>
<evidence type="ECO:0000259" key="10">
    <source>
        <dbReference type="Pfam" id="PF12214"/>
    </source>
</evidence>
<organism evidence="11">
    <name type="scientific">Pararge aegeria</name>
    <name type="common">speckled wood butterfly</name>
    <dbReference type="NCBI Taxonomy" id="116150"/>
    <lineage>
        <taxon>Eukaryota</taxon>
        <taxon>Metazoa</taxon>
        <taxon>Ecdysozoa</taxon>
        <taxon>Arthropoda</taxon>
        <taxon>Hexapoda</taxon>
        <taxon>Insecta</taxon>
        <taxon>Pterygota</taxon>
        <taxon>Neoptera</taxon>
        <taxon>Endopterygota</taxon>
        <taxon>Lepidoptera</taxon>
        <taxon>Glossata</taxon>
        <taxon>Ditrysia</taxon>
        <taxon>Papilionoidea</taxon>
        <taxon>Nymphalidae</taxon>
        <taxon>Satyrinae</taxon>
        <taxon>Satyrini</taxon>
        <taxon>Parargina</taxon>
        <taxon>Pararge</taxon>
    </lineage>
</organism>
<evidence type="ECO:0000256" key="7">
    <source>
        <dbReference type="SAM" id="Coils"/>
    </source>
</evidence>
<reference evidence="11" key="1">
    <citation type="journal article" date="2013" name="BMC Genomics">
        <title>Unscrambling butterfly oogenesis.</title>
        <authorList>
            <person name="Carter J.M."/>
            <person name="Baker S.C."/>
            <person name="Pink R."/>
            <person name="Carter D.R."/>
            <person name="Collins A."/>
            <person name="Tomlin J."/>
            <person name="Gibbs M."/>
            <person name="Breuker C.J."/>
        </authorList>
    </citation>
    <scope>NUCLEOTIDE SEQUENCE</scope>
    <source>
        <tissue evidence="11">Ovary</tissue>
    </source>
</reference>
<evidence type="ECO:0000256" key="1">
    <source>
        <dbReference type="ARBA" id="ARBA00004123"/>
    </source>
</evidence>
<dbReference type="InterPro" id="IPR009675">
    <property type="entry name" value="TPX2_fam"/>
</dbReference>
<sequence>MPVTPNGKPFQIKDEPLTPTDEGFGELNNYFSDENDNNHMRKSLSMSDIATIKQELVDLKFSDNKEDIYSRHRKQSCVPELSRTKFVSMAEAIYRYQRDTPDRFHTSKPRTFVGHGPTVRQSVTRPQSPMLRCKARARPQHVLSQKEKEELEIEEIRKFQIKANPIPKSVIEGSRNLPEVQRKPSTVPEPFKLTEVQKKILSSAEHVVNFKARPAPKHILENPQNNLPPKPPTQVTKAISPKFHYKRANSADILKNDLKKNEKHSNKSEKSVKTVQHHGPMKPEPFSFEKRDEELKRKREERIKRQVEEERKLASQFKAQPLPAGVKARMQSAIANCAHTSTASSENKENCVKFEAKPPMVLYKKPFKPVLQSTQIVKAKPFDLATLKRAAEREQFDKLIKEKEEENGKIVQQKEKEQQEAEEKALVELRAKLVHHAKPIPPLIPNLPEKPHIPLTVPETPKFIRRLKKY</sequence>
<dbReference type="GO" id="GO:0060236">
    <property type="term" value="P:regulation of mitotic spindle organization"/>
    <property type="evidence" value="ECO:0007669"/>
    <property type="project" value="InterPro"/>
</dbReference>
<evidence type="ECO:0000256" key="2">
    <source>
        <dbReference type="ARBA" id="ARBA00004186"/>
    </source>
</evidence>
<keyword evidence="7" id="KW-0175">Coiled coil</keyword>
<comment type="subcellular location">
    <subcellularLocation>
        <location evidence="2">Cytoplasm</location>
        <location evidence="2">Cytoskeleton</location>
        <location evidence="2">Spindle</location>
    </subcellularLocation>
    <subcellularLocation>
        <location evidence="1">Nucleus</location>
    </subcellularLocation>
</comment>
<name>S4PRW2_9NEOP</name>
<evidence type="ECO:0000256" key="5">
    <source>
        <dbReference type="ARBA" id="ARBA00023212"/>
    </source>
</evidence>
<comment type="similarity">
    <text evidence="3">Belongs to the TPX2 family.</text>
</comment>
<dbReference type="PANTHER" id="PTHR14326">
    <property type="entry name" value="TARGETING PROTEIN FOR XKLP2"/>
    <property type="match status" value="1"/>
</dbReference>